<dbReference type="CTD" id="109320890"/>
<protein>
    <submittedName>
        <fullName evidence="3 6 7">Protein SIX6OS1</fullName>
    </submittedName>
</protein>
<name>G5C5H6_HETGA</name>
<gene>
    <name evidence="6 7" type="primary">CUNH14orf39</name>
    <name evidence="3" type="ORF">GW7_21072</name>
</gene>
<evidence type="ECO:0000313" key="4">
    <source>
        <dbReference type="Proteomes" id="UP000006813"/>
    </source>
</evidence>
<evidence type="ECO:0000313" key="5">
    <source>
        <dbReference type="Proteomes" id="UP000694906"/>
    </source>
</evidence>
<dbReference type="AlphaFoldDB" id="G5C5H6"/>
<evidence type="ECO:0000256" key="1">
    <source>
        <dbReference type="SAM" id="Coils"/>
    </source>
</evidence>
<feature type="coiled-coil region" evidence="1">
    <location>
        <begin position="199"/>
        <end position="233"/>
    </location>
</feature>
<dbReference type="GO" id="GO:0010705">
    <property type="term" value="P:meiotic DNA double-strand break processing involved in reciprocal meiotic recombination"/>
    <property type="evidence" value="ECO:0007669"/>
    <property type="project" value="Ensembl"/>
</dbReference>
<dbReference type="GeneID" id="101705712"/>
<dbReference type="RefSeq" id="XP_012921187.1">
    <property type="nucleotide sequence ID" value="XM_013065733.2"/>
</dbReference>
<dbReference type="OMA" id="TKWTLNI"/>
<proteinExistence type="predicted"/>
<reference evidence="6 7" key="2">
    <citation type="submission" date="2025-04" db="UniProtKB">
        <authorList>
            <consortium name="RefSeq"/>
        </authorList>
    </citation>
    <scope>IDENTIFICATION</scope>
</reference>
<dbReference type="EMBL" id="JH173437">
    <property type="protein sequence ID" value="EHB16787.1"/>
    <property type="molecule type" value="Genomic_DNA"/>
</dbReference>
<dbReference type="OrthoDB" id="8961345at2759"/>
<dbReference type="Bgee" id="ENSHGLG00000010109">
    <property type="expression patterns" value="Expressed in pituitary gland and 9 other cell types or tissues"/>
</dbReference>
<evidence type="ECO:0000313" key="7">
    <source>
        <dbReference type="RefSeq" id="XP_021103567.1"/>
    </source>
</evidence>
<dbReference type="PANTHER" id="PTHR35449:SF1">
    <property type="entry name" value="PROTEIN SIX6OS1"/>
    <property type="match status" value="1"/>
</dbReference>
<reference evidence="3 4" key="1">
    <citation type="journal article" date="2011" name="Nature">
        <title>Genome sequencing reveals insights into physiology and longevity of the naked mole rat.</title>
        <authorList>
            <person name="Kim E.B."/>
            <person name="Fang X."/>
            <person name="Fushan A.A."/>
            <person name="Huang Z."/>
            <person name="Lobanov A.V."/>
            <person name="Han L."/>
            <person name="Marino S.M."/>
            <person name="Sun X."/>
            <person name="Turanov A.A."/>
            <person name="Yang P."/>
            <person name="Yim S.H."/>
            <person name="Zhao X."/>
            <person name="Kasaikina M.V."/>
            <person name="Stoletzki N."/>
            <person name="Peng C."/>
            <person name="Polak P."/>
            <person name="Xiong Z."/>
            <person name="Kiezun A."/>
            <person name="Zhu Y."/>
            <person name="Chen Y."/>
            <person name="Kryukov G.V."/>
            <person name="Zhang Q."/>
            <person name="Peshkin L."/>
            <person name="Yang L."/>
            <person name="Bronson R.T."/>
            <person name="Buffenstein R."/>
            <person name="Wang B."/>
            <person name="Han C."/>
            <person name="Li Q."/>
            <person name="Chen L."/>
            <person name="Zhao W."/>
            <person name="Sunyaev S.R."/>
            <person name="Park T.J."/>
            <person name="Zhang G."/>
            <person name="Wang J."/>
            <person name="Gladyshev V.N."/>
        </authorList>
    </citation>
    <scope>NUCLEOTIDE SEQUENCE [LARGE SCALE GENOMIC DNA]</scope>
</reference>
<evidence type="ECO:0000313" key="3">
    <source>
        <dbReference type="EMBL" id="EHB16787.1"/>
    </source>
</evidence>
<dbReference type="PANTHER" id="PTHR35449">
    <property type="entry name" value="PROTEIN SIX6OS1"/>
    <property type="match status" value="1"/>
</dbReference>
<accession>G5C5H6</accession>
<dbReference type="eggNOG" id="ENOG502QQ3A">
    <property type="taxonomic scope" value="Eukaryota"/>
</dbReference>
<evidence type="ECO:0000313" key="6">
    <source>
        <dbReference type="RefSeq" id="XP_012921187.1"/>
    </source>
</evidence>
<feature type="region of interest" description="Disordered" evidence="2">
    <location>
        <begin position="371"/>
        <end position="398"/>
    </location>
</feature>
<dbReference type="GO" id="GO:0007130">
    <property type="term" value="P:synaptonemal complex assembly"/>
    <property type="evidence" value="ECO:0007669"/>
    <property type="project" value="Ensembl"/>
</dbReference>
<evidence type="ECO:0000256" key="2">
    <source>
        <dbReference type="SAM" id="MobiDB-lite"/>
    </source>
</evidence>
<dbReference type="InterPro" id="IPR031380">
    <property type="entry name" value="SIX6OS1"/>
</dbReference>
<dbReference type="GO" id="GO:0048477">
    <property type="term" value="P:oogenesis"/>
    <property type="evidence" value="ECO:0007669"/>
    <property type="project" value="Ensembl"/>
</dbReference>
<dbReference type="KEGG" id="hgl:101705712"/>
<dbReference type="Pfam" id="PF15676">
    <property type="entry name" value="S6OS1"/>
    <property type="match status" value="1"/>
</dbReference>
<dbReference type="Proteomes" id="UP000006813">
    <property type="component" value="Unassembled WGS sequence"/>
</dbReference>
<feature type="compositionally biased region" description="Basic and acidic residues" evidence="2">
    <location>
        <begin position="371"/>
        <end position="384"/>
    </location>
</feature>
<dbReference type="GO" id="GO:0007283">
    <property type="term" value="P:spermatogenesis"/>
    <property type="evidence" value="ECO:0007669"/>
    <property type="project" value="Ensembl"/>
</dbReference>
<organism evidence="3 4">
    <name type="scientific">Heterocephalus glaber</name>
    <name type="common">Naked mole rat</name>
    <dbReference type="NCBI Taxonomy" id="10181"/>
    <lineage>
        <taxon>Eukaryota</taxon>
        <taxon>Metazoa</taxon>
        <taxon>Chordata</taxon>
        <taxon>Craniata</taxon>
        <taxon>Vertebrata</taxon>
        <taxon>Euteleostomi</taxon>
        <taxon>Mammalia</taxon>
        <taxon>Eutheria</taxon>
        <taxon>Euarchontoglires</taxon>
        <taxon>Glires</taxon>
        <taxon>Rodentia</taxon>
        <taxon>Hystricomorpha</taxon>
        <taxon>Bathyergidae</taxon>
        <taxon>Heterocephalus</taxon>
    </lineage>
</organism>
<dbReference type="InParanoid" id="G5C5H6"/>
<sequence>MNDSLFARLDRLLLEFVFQYQQELNTKEDTIQRINKCLEDIKESKETICKIHKSINKTDEEITHYCKHSEKIKDSCSDWKPTCDVFHKHEDYMQGQLTIYRETIEKDKKMYHGYISQYKDVLKQYQLKYSEIPLSRDYYEKKREYEGIQNRALACTEQLKTNEIMLKEFRVPASFPSLSKWTLYIVNLRFKTEEILKHANNFTKNSSQLKKAINEAEIEINYLNKIIRLYESKNLSETPEENHKNTEKRKELKERIFEKDEHIFSETPQSSQLYLPYESQKLVRPIKMQSSEPKVTDKRAESSVKQSKLATMDFRQKENNTQVSSDSDVNNNSHVTTIKSAHSFMQLRLTPQKQSNYNQWFEKGHTDAECGDKGTGRQVRESKHTSQGVCTEHSGKSIENNSDKVEEMAENIPQTPDIPIFLRTPEAIKTPESLEKIQLPKTPSFEINRNVVPEVQSQTESSGFSFLMSYSSRSPGLNLFDSSIFDSEMSSDQLSEHRHSAVNLNPPSSQEIGNLFGKREDAFTFSFSSDTSTRTIGAGKDDFVFPFSFEQDKNSIPSSSEGFSTSSQNTTQFSLF</sequence>
<dbReference type="Proteomes" id="UP000694906">
    <property type="component" value="Unplaced"/>
</dbReference>
<feature type="compositionally biased region" description="Low complexity" evidence="2">
    <location>
        <begin position="563"/>
        <end position="576"/>
    </location>
</feature>
<dbReference type="RefSeq" id="XP_021103567.1">
    <property type="nucleotide sequence ID" value="XM_021247908.1"/>
</dbReference>
<keyword evidence="1" id="KW-0175">Coiled coil</keyword>
<dbReference type="STRING" id="10181.G5C5H6"/>
<dbReference type="GO" id="GO:0000801">
    <property type="term" value="C:central element"/>
    <property type="evidence" value="ECO:0007669"/>
    <property type="project" value="Ensembl"/>
</dbReference>
<dbReference type="GeneTree" id="ENSGT00390000010439"/>
<feature type="region of interest" description="Disordered" evidence="2">
    <location>
        <begin position="554"/>
        <end position="576"/>
    </location>
</feature>
<keyword evidence="5" id="KW-1185">Reference proteome</keyword>